<reference evidence="2" key="1">
    <citation type="submission" date="2016-02" db="EMBL/GenBank/DDBJ databases">
        <authorList>
            <person name="Rodrigo-Torres Lidia"/>
            <person name="Arahal R.David."/>
        </authorList>
    </citation>
    <scope>NUCLEOTIDE SEQUENCE [LARGE SCALE GENOMIC DNA]</scope>
    <source>
        <strain evidence="2">CECT 9029</strain>
    </source>
</reference>
<dbReference type="InterPro" id="IPR051806">
    <property type="entry name" value="HAD-like_SPP"/>
</dbReference>
<dbReference type="Gene3D" id="3.40.50.1000">
    <property type="entry name" value="HAD superfamily/HAD-like"/>
    <property type="match status" value="1"/>
</dbReference>
<dbReference type="SFLD" id="SFLDS00003">
    <property type="entry name" value="Haloacid_Dehalogenase"/>
    <property type="match status" value="1"/>
</dbReference>
<dbReference type="SUPFAM" id="SSF56784">
    <property type="entry name" value="HAD-like"/>
    <property type="match status" value="1"/>
</dbReference>
<keyword evidence="1" id="KW-0378">Hydrolase</keyword>
<dbReference type="OrthoDB" id="9807630at2"/>
<name>A0A128EX43_9GAMM</name>
<organism evidence="1 2">
    <name type="scientific">Grimontia celer</name>
    <dbReference type="NCBI Taxonomy" id="1796497"/>
    <lineage>
        <taxon>Bacteria</taxon>
        <taxon>Pseudomonadati</taxon>
        <taxon>Pseudomonadota</taxon>
        <taxon>Gammaproteobacteria</taxon>
        <taxon>Vibrionales</taxon>
        <taxon>Vibrionaceae</taxon>
        <taxon>Grimontia</taxon>
    </lineage>
</organism>
<dbReference type="RefSeq" id="WP_062661235.1">
    <property type="nucleotide sequence ID" value="NZ_FIZX01000001.1"/>
</dbReference>
<dbReference type="EMBL" id="FIZX01000001">
    <property type="protein sequence ID" value="CZF78576.1"/>
    <property type="molecule type" value="Genomic_DNA"/>
</dbReference>
<dbReference type="InterPro" id="IPR023214">
    <property type="entry name" value="HAD_sf"/>
</dbReference>
<keyword evidence="2" id="KW-1185">Reference proteome</keyword>
<dbReference type="Gene3D" id="1.10.150.240">
    <property type="entry name" value="Putative phosphatase, domain 2"/>
    <property type="match status" value="1"/>
</dbReference>
<dbReference type="Pfam" id="PF13419">
    <property type="entry name" value="HAD_2"/>
    <property type="match status" value="1"/>
</dbReference>
<dbReference type="GO" id="GO:0050308">
    <property type="term" value="F:sugar-phosphatase activity"/>
    <property type="evidence" value="ECO:0007669"/>
    <property type="project" value="TreeGrafter"/>
</dbReference>
<dbReference type="AlphaFoldDB" id="A0A128EX43"/>
<dbReference type="STRING" id="1796497.GCE9029_00927"/>
<accession>A0A128EX43</accession>
<dbReference type="InterPro" id="IPR036412">
    <property type="entry name" value="HAD-like_sf"/>
</dbReference>
<evidence type="ECO:0000313" key="2">
    <source>
        <dbReference type="Proteomes" id="UP000071641"/>
    </source>
</evidence>
<sequence length="226" mass="25048">MNLFMLDVDGTLIDSYDFDSDCFRSAVEEVVGIELTDDWGAFTNVTDVGILEELIEQQGMRQERMRILREVKALFLQKLREYISSNKNDLTATPGAIEFVNDMKAHPNVVLAIATGGWEESAKMKLSAAGFDVTGVSFASCSDAMTRSEIMALAAFRAKQDTGAVFTRRVYFGDGEWDKMATSTLGYEFVAVGTKVQHHTRIPNFVHYDAIFGKLGLSNMLNAKTA</sequence>
<gene>
    <name evidence="1" type="ORF">GCE9029_00927</name>
</gene>
<dbReference type="PANTHER" id="PTHR43481">
    <property type="entry name" value="FRUCTOSE-1-PHOSPHATE PHOSPHATASE"/>
    <property type="match status" value="1"/>
</dbReference>
<dbReference type="Proteomes" id="UP000071641">
    <property type="component" value="Unassembled WGS sequence"/>
</dbReference>
<dbReference type="InterPro" id="IPR023198">
    <property type="entry name" value="PGP-like_dom2"/>
</dbReference>
<dbReference type="SFLD" id="SFLDG01129">
    <property type="entry name" value="C1.5:_HAD__Beta-PGM__Phosphata"/>
    <property type="match status" value="1"/>
</dbReference>
<evidence type="ECO:0000313" key="1">
    <source>
        <dbReference type="EMBL" id="CZF78576.1"/>
    </source>
</evidence>
<proteinExistence type="predicted"/>
<dbReference type="InterPro" id="IPR041492">
    <property type="entry name" value="HAD_2"/>
</dbReference>
<protein>
    <submittedName>
        <fullName evidence="1">Haloacid dehalogenase-like hydrolase</fullName>
    </submittedName>
</protein>
<dbReference type="PANTHER" id="PTHR43481:SF4">
    <property type="entry name" value="GLYCEROL-1-PHOSPHATE PHOSPHOHYDROLASE 1-RELATED"/>
    <property type="match status" value="1"/>
</dbReference>